<gene>
    <name evidence="1" type="ORF">A2V54_03190</name>
</gene>
<proteinExistence type="predicted"/>
<protein>
    <submittedName>
        <fullName evidence="1">Uncharacterized protein</fullName>
    </submittedName>
</protein>
<evidence type="ECO:0000313" key="1">
    <source>
        <dbReference type="EMBL" id="OGC44358.1"/>
    </source>
</evidence>
<dbReference type="Proteomes" id="UP000176583">
    <property type="component" value="Unassembled WGS sequence"/>
</dbReference>
<accession>A0A1F4UHB7</accession>
<sequence>MLLREVSMVPLRDVRMVAIQFSFSNREVVPAVIRQRNRETPFENVARHLRTAGERVIEPTENVYLKEFLTELEAAGFELVDAFYQCRPKGENLDRTYYMARFLFARRELAVPSAEFALVRDSIRTELQEMLHTAFWRVRAFLNPFYQNGKEVAERSLSINLEYRVPLFLPDGQLKTARRKENGKKVGDPQPLRPDFRLAVVGDTVQLLS</sequence>
<organism evidence="1 2">
    <name type="scientific">candidate division WWE3 bacterium RBG_19FT_COMBO_53_11</name>
    <dbReference type="NCBI Taxonomy" id="1802613"/>
    <lineage>
        <taxon>Bacteria</taxon>
        <taxon>Katanobacteria</taxon>
    </lineage>
</organism>
<dbReference type="EMBL" id="MEUW01000021">
    <property type="protein sequence ID" value="OGC44358.1"/>
    <property type="molecule type" value="Genomic_DNA"/>
</dbReference>
<reference evidence="1 2" key="1">
    <citation type="journal article" date="2016" name="Nat. Commun.">
        <title>Thousands of microbial genomes shed light on interconnected biogeochemical processes in an aquifer system.</title>
        <authorList>
            <person name="Anantharaman K."/>
            <person name="Brown C.T."/>
            <person name="Hug L.A."/>
            <person name="Sharon I."/>
            <person name="Castelle C.J."/>
            <person name="Probst A.J."/>
            <person name="Thomas B.C."/>
            <person name="Singh A."/>
            <person name="Wilkins M.J."/>
            <person name="Karaoz U."/>
            <person name="Brodie E.L."/>
            <person name="Williams K.H."/>
            <person name="Hubbard S.S."/>
            <person name="Banfield J.F."/>
        </authorList>
    </citation>
    <scope>NUCLEOTIDE SEQUENCE [LARGE SCALE GENOMIC DNA]</scope>
</reference>
<name>A0A1F4UHB7_UNCKA</name>
<evidence type="ECO:0000313" key="2">
    <source>
        <dbReference type="Proteomes" id="UP000176583"/>
    </source>
</evidence>
<dbReference type="AlphaFoldDB" id="A0A1F4UHB7"/>
<comment type="caution">
    <text evidence="1">The sequence shown here is derived from an EMBL/GenBank/DDBJ whole genome shotgun (WGS) entry which is preliminary data.</text>
</comment>